<dbReference type="HOGENOM" id="CLU_012508_2_2_1"/>
<comment type="caution">
    <text evidence="5">The sequence shown here is derived from an EMBL/GenBank/DDBJ whole genome shotgun (WGS) entry which is preliminary data.</text>
</comment>
<dbReference type="Gene3D" id="2.120.10.80">
    <property type="entry name" value="Kelch-type beta propeller"/>
    <property type="match status" value="1"/>
</dbReference>
<dbReference type="STRING" id="1284197.S8BQI2"/>
<organism evidence="5 6">
    <name type="scientific">Dactylellina haptotyla (strain CBS 200.50)</name>
    <name type="common">Nematode-trapping fungus</name>
    <name type="synonym">Monacrosporium haptotylum</name>
    <dbReference type="NCBI Taxonomy" id="1284197"/>
    <lineage>
        <taxon>Eukaryota</taxon>
        <taxon>Fungi</taxon>
        <taxon>Dikarya</taxon>
        <taxon>Ascomycota</taxon>
        <taxon>Pezizomycotina</taxon>
        <taxon>Orbiliomycetes</taxon>
        <taxon>Orbiliales</taxon>
        <taxon>Orbiliaceae</taxon>
        <taxon>Dactylellina</taxon>
    </lineage>
</organism>
<feature type="compositionally biased region" description="Polar residues" evidence="3">
    <location>
        <begin position="553"/>
        <end position="568"/>
    </location>
</feature>
<dbReference type="InterPro" id="IPR011043">
    <property type="entry name" value="Gal_Oxase/kelch_b-propeller"/>
</dbReference>
<gene>
    <name evidence="5" type="ORF">H072_4404</name>
</gene>
<feature type="transmembrane region" description="Helical" evidence="4">
    <location>
        <begin position="470"/>
        <end position="493"/>
    </location>
</feature>
<dbReference type="InterPro" id="IPR015915">
    <property type="entry name" value="Kelch-typ_b-propeller"/>
</dbReference>
<keyword evidence="4" id="KW-0812">Transmembrane</keyword>
<feature type="compositionally biased region" description="Basic and acidic residues" evidence="3">
    <location>
        <begin position="533"/>
        <end position="545"/>
    </location>
</feature>
<dbReference type="CDD" id="cd12087">
    <property type="entry name" value="TM_EGFR-like"/>
    <property type="match status" value="1"/>
</dbReference>
<keyword evidence="4" id="KW-1133">Transmembrane helix</keyword>
<evidence type="ECO:0000313" key="6">
    <source>
        <dbReference type="Proteomes" id="UP000015100"/>
    </source>
</evidence>
<feature type="region of interest" description="Disordered" evidence="3">
    <location>
        <begin position="429"/>
        <end position="463"/>
    </location>
</feature>
<dbReference type="OMA" id="RIRSMPM"/>
<keyword evidence="6" id="KW-1185">Reference proteome</keyword>
<reference evidence="6" key="2">
    <citation type="submission" date="2013-04" db="EMBL/GenBank/DDBJ databases">
        <title>Genomic mechanisms accounting for the adaptation to parasitism in nematode-trapping fungi.</title>
        <authorList>
            <person name="Ahren D.G."/>
        </authorList>
    </citation>
    <scope>NUCLEOTIDE SEQUENCE [LARGE SCALE GENOMIC DNA]</scope>
    <source>
        <strain evidence="6">CBS 200.50</strain>
    </source>
</reference>
<dbReference type="Proteomes" id="UP000015100">
    <property type="component" value="Unassembled WGS sequence"/>
</dbReference>
<dbReference type="PANTHER" id="PTHR47435:SF4">
    <property type="entry name" value="KELCH REPEAT PROTEIN (AFU_ORTHOLOGUE AFUA_5G12780)"/>
    <property type="match status" value="1"/>
</dbReference>
<evidence type="ECO:0000256" key="4">
    <source>
        <dbReference type="SAM" id="Phobius"/>
    </source>
</evidence>
<feature type="region of interest" description="Disordered" evidence="3">
    <location>
        <begin position="512"/>
        <end position="574"/>
    </location>
</feature>
<keyword evidence="1" id="KW-0677">Repeat</keyword>
<sequence>MASGNAYWGLKFIRNHQSTFIDNTLWIDGGEVLPTRYANFSNSTTEQLYGPNPYLFSLDLNQAIYAGGDGKNNNIDDLYASGKLKVYQKPSSAGTSSGGALYNYLWADPRGGTSRFIEFGGRTSLQSDTDPLYTYDTSSGNFDVLPLTINNGAVLQGGVTNPHHGASAQSPDGVGYFLGGMDSNGRYLKQLVKLDLNSGELSVEDTGDLPAVVGSQMTWYPIGKKGILVSIGGEILDSSGRIRSMPMETIWVYDILSSKWYSQIASPADSQQGVPIDRKFFCAVAPSSTTAQPSYEFILHGGHRTISDDPFKLDDLWALTLPTFQWIQYYYGATGSTDADGGYNVSCAIPNDHYFMVVSTHGFGQQFASEPFAWYNLETLGWGDYDPTAIGYARPQLVETTVGQRKAPDSWDNPDLANVFAQAFTRGYEAPSSTGTSGATGSPTSTNGPTDSSAPSGGNNGGGSKTNTGAIAAGATVGGVALIAIGVLIWWFLRKRNKKNLPDVPFVPGRDDYPGAPRPISELQSPAGPISELRGHDSHPVEIDTHYIPTKPDLSTRTQSSGDITQLAANPDEK</sequence>
<dbReference type="OrthoDB" id="5322270at2759"/>
<evidence type="ECO:0000256" key="3">
    <source>
        <dbReference type="SAM" id="MobiDB-lite"/>
    </source>
</evidence>
<dbReference type="SUPFAM" id="SSF50965">
    <property type="entry name" value="Galactose oxidase, central domain"/>
    <property type="match status" value="1"/>
</dbReference>
<evidence type="ECO:0000256" key="1">
    <source>
        <dbReference type="ARBA" id="ARBA00022737"/>
    </source>
</evidence>
<proteinExistence type="predicted"/>
<name>S8BQI2_DACHA</name>
<evidence type="ECO:0000313" key="5">
    <source>
        <dbReference type="EMBL" id="EPS41713.1"/>
    </source>
</evidence>
<reference evidence="5 6" key="1">
    <citation type="journal article" date="2013" name="PLoS Genet.">
        <title>Genomic mechanisms accounting for the adaptation to parasitism in nematode-trapping fungi.</title>
        <authorList>
            <person name="Meerupati T."/>
            <person name="Andersson K.M."/>
            <person name="Friman E."/>
            <person name="Kumar D."/>
            <person name="Tunlid A."/>
            <person name="Ahren D."/>
        </authorList>
    </citation>
    <scope>NUCLEOTIDE SEQUENCE [LARGE SCALE GENOMIC DNA]</scope>
    <source>
        <strain evidence="5 6">CBS 200.50</strain>
    </source>
</reference>
<protein>
    <submittedName>
        <fullName evidence="5">Uncharacterized protein</fullName>
    </submittedName>
</protein>
<dbReference type="AlphaFoldDB" id="S8BQI2"/>
<keyword evidence="4" id="KW-0472">Membrane</keyword>
<dbReference type="GO" id="GO:0019760">
    <property type="term" value="P:glucosinolate metabolic process"/>
    <property type="evidence" value="ECO:0007669"/>
    <property type="project" value="UniProtKB-ARBA"/>
</dbReference>
<dbReference type="PANTHER" id="PTHR47435">
    <property type="entry name" value="KELCH REPEAT PROTEIN (AFU_ORTHOLOGUE AFUA_5G12780)"/>
    <property type="match status" value="1"/>
</dbReference>
<dbReference type="eggNOG" id="ENOG502QYA9">
    <property type="taxonomic scope" value="Eukaryota"/>
</dbReference>
<evidence type="ECO:0000256" key="2">
    <source>
        <dbReference type="ARBA" id="ARBA00023004"/>
    </source>
</evidence>
<feature type="compositionally biased region" description="Low complexity" evidence="3">
    <location>
        <begin position="431"/>
        <end position="457"/>
    </location>
</feature>
<keyword evidence="2" id="KW-0408">Iron</keyword>
<accession>S8BQI2</accession>
<dbReference type="EMBL" id="AQGS01000224">
    <property type="protein sequence ID" value="EPS41713.1"/>
    <property type="molecule type" value="Genomic_DNA"/>
</dbReference>